<gene>
    <name evidence="2" type="ORF">C725_0247</name>
</gene>
<name>M2U8M7_9SPHN</name>
<dbReference type="Proteomes" id="UP000011717">
    <property type="component" value="Unassembled WGS sequence"/>
</dbReference>
<keyword evidence="1" id="KW-1133">Transmembrane helix</keyword>
<evidence type="ECO:0008006" key="4">
    <source>
        <dbReference type="Google" id="ProtNLM"/>
    </source>
</evidence>
<proteinExistence type="predicted"/>
<feature type="transmembrane region" description="Helical" evidence="1">
    <location>
        <begin position="21"/>
        <end position="41"/>
    </location>
</feature>
<organism evidence="2 3">
    <name type="scientific">Pacificimonas flava</name>
    <dbReference type="NCBI Taxonomy" id="1234595"/>
    <lineage>
        <taxon>Bacteria</taxon>
        <taxon>Pseudomonadati</taxon>
        <taxon>Pseudomonadota</taxon>
        <taxon>Alphaproteobacteria</taxon>
        <taxon>Sphingomonadales</taxon>
        <taxon>Sphingosinicellaceae</taxon>
        <taxon>Pacificimonas</taxon>
    </lineage>
</organism>
<evidence type="ECO:0000256" key="1">
    <source>
        <dbReference type="SAM" id="Phobius"/>
    </source>
</evidence>
<protein>
    <recommendedName>
        <fullName evidence="4">Peptide ABC transporter permease</fullName>
    </recommendedName>
</protein>
<comment type="caution">
    <text evidence="2">The sequence shown here is derived from an EMBL/GenBank/DDBJ whole genome shotgun (WGS) entry which is preliminary data.</text>
</comment>
<dbReference type="AlphaFoldDB" id="M2U8M7"/>
<evidence type="ECO:0000313" key="2">
    <source>
        <dbReference type="EMBL" id="EMD84317.1"/>
    </source>
</evidence>
<reference evidence="2 3" key="1">
    <citation type="journal article" date="2013" name="Genome Announc.">
        <title>Draft Genome Sequence of Strain JLT2015T, Belonging to the Family Sphingomonadaceae of the Alphaproteobacteria.</title>
        <authorList>
            <person name="Tang K."/>
            <person name="Liu K."/>
            <person name="Li S."/>
            <person name="Jiao N."/>
        </authorList>
    </citation>
    <scope>NUCLEOTIDE SEQUENCE [LARGE SCALE GENOMIC DNA]</scope>
    <source>
        <strain evidence="2 3">JLT2015</strain>
    </source>
</reference>
<dbReference type="EMBL" id="AMRV01000001">
    <property type="protein sequence ID" value="EMD84317.1"/>
    <property type="molecule type" value="Genomic_DNA"/>
</dbReference>
<sequence>MVSGRDARGGEIILRSRRRRMIFIAGLVGIVVLVFLLRFAGPGS</sequence>
<keyword evidence="1" id="KW-0812">Transmembrane</keyword>
<evidence type="ECO:0000313" key="3">
    <source>
        <dbReference type="Proteomes" id="UP000011717"/>
    </source>
</evidence>
<keyword evidence="1" id="KW-0472">Membrane</keyword>
<keyword evidence="3" id="KW-1185">Reference proteome</keyword>
<accession>M2U8M7</accession>